<name>A0A0J9TPD9_PLAVI</name>
<evidence type="ECO:0000313" key="3">
    <source>
        <dbReference type="Proteomes" id="UP000053239"/>
    </source>
</evidence>
<feature type="region of interest" description="Disordered" evidence="1">
    <location>
        <begin position="251"/>
        <end position="295"/>
    </location>
</feature>
<evidence type="ECO:0000313" key="2">
    <source>
        <dbReference type="EMBL" id="KMZ96632.1"/>
    </source>
</evidence>
<feature type="region of interest" description="Disordered" evidence="1">
    <location>
        <begin position="383"/>
        <end position="443"/>
    </location>
</feature>
<dbReference type="InterPro" id="IPR008780">
    <property type="entry name" value="Plasmodium_Vir"/>
</dbReference>
<dbReference type="Pfam" id="PF05795">
    <property type="entry name" value="Plasmodium_Vir"/>
    <property type="match status" value="1"/>
</dbReference>
<accession>A0A0J9TPD9</accession>
<reference evidence="2 3" key="1">
    <citation type="submission" date="2011-09" db="EMBL/GenBank/DDBJ databases">
        <title>The Genome Sequence of Plasmodium vivax North Korean.</title>
        <authorList>
            <consortium name="The Broad Institute Genome Sequencing Platform"/>
            <consortium name="The Broad Institute Genome Sequencing Center for Infectious Disease"/>
            <person name="Neafsey D."/>
            <person name="Carlton J."/>
            <person name="Barnwell J."/>
            <person name="Collins W."/>
            <person name="Escalante A."/>
            <person name="Mullikin J."/>
            <person name="Saul A."/>
            <person name="Guigo R."/>
            <person name="Camara F."/>
            <person name="Young S.K."/>
            <person name="Zeng Q."/>
            <person name="Gargeya S."/>
            <person name="Fitzgerald M."/>
            <person name="Haas B."/>
            <person name="Abouelleil A."/>
            <person name="Alvarado L."/>
            <person name="Arachchi H.M."/>
            <person name="Berlin A."/>
            <person name="Brown A."/>
            <person name="Chapman S.B."/>
            <person name="Chen Z."/>
            <person name="Dunbar C."/>
            <person name="Freedman E."/>
            <person name="Gearin G."/>
            <person name="Gellesch M."/>
            <person name="Goldberg J."/>
            <person name="Griggs A."/>
            <person name="Gujja S."/>
            <person name="Heiman D."/>
            <person name="Howarth C."/>
            <person name="Larson L."/>
            <person name="Lui A."/>
            <person name="MacDonald P.J.P."/>
            <person name="Montmayeur A."/>
            <person name="Murphy C."/>
            <person name="Neiman D."/>
            <person name="Pearson M."/>
            <person name="Priest M."/>
            <person name="Roberts A."/>
            <person name="Saif S."/>
            <person name="Shea T."/>
            <person name="Shenoy N."/>
            <person name="Sisk P."/>
            <person name="Stolte C."/>
            <person name="Sykes S."/>
            <person name="Wortman J."/>
            <person name="Nusbaum C."/>
            <person name="Birren B."/>
        </authorList>
    </citation>
    <scope>NUCLEOTIDE SEQUENCE [LARGE SCALE GENOMIC DNA]</scope>
    <source>
        <strain evidence="2 3">North Korean</strain>
    </source>
</reference>
<evidence type="ECO:0008006" key="4">
    <source>
        <dbReference type="Google" id="ProtNLM"/>
    </source>
</evidence>
<protein>
    <recommendedName>
        <fullName evidence="4">VIR protein</fullName>
    </recommendedName>
</protein>
<feature type="compositionally biased region" description="Polar residues" evidence="1">
    <location>
        <begin position="267"/>
        <end position="284"/>
    </location>
</feature>
<sequence length="443" mass="50103">MAKVDKTIPEDALKDLQLNSIYEELFSKSGTSKFDNACDVLNKYSKDHKDLRQLCIKLVNFLEKISELKKKSEHDDRCDYLTYWLYEEIGKIYDNHSTKINTVQFVKDLIGVGNDVNNKNIKSNTCTIKTDNNASLEEWKKRKISYIYFKKHDKIKGSVSRTNIDKCDKYFAYLDYINSLYEAYKKEHCKKTFWLLSYVPNYFDCDGKFNPNDLLTKVKPCKDKRSSSSGGGSGGSFFGLFSWGSSGGTSSSKSSTGVQAPERAVSARNTAAAGSTLGRTQEAQRSPAGKGLEVATPPKQANLEAANNHQRRAELSQTKSIEPIVQSGSSQIGHMSQGVKEGITLTSMTSLNTLPGMTNNSSNFMGKTYDILKSDYFRHSVETPIGSQTSKGEKKKRKPQNNYYDEYEEEELPRYGSQQSLEESQMGDVYLSYEPRRRRDSYY</sequence>
<dbReference type="AlphaFoldDB" id="A0A0J9TPD9"/>
<gene>
    <name evidence="2" type="ORF">PVNG_02028</name>
</gene>
<dbReference type="EMBL" id="KQ235582">
    <property type="protein sequence ID" value="KMZ96632.1"/>
    <property type="molecule type" value="Genomic_DNA"/>
</dbReference>
<feature type="compositionally biased region" description="Basic and acidic residues" evidence="1">
    <location>
        <begin position="434"/>
        <end position="443"/>
    </location>
</feature>
<dbReference type="Proteomes" id="UP000053239">
    <property type="component" value="Unassembled WGS sequence"/>
</dbReference>
<organism evidence="2 3">
    <name type="scientific">Plasmodium vivax North Korean</name>
    <dbReference type="NCBI Taxonomy" id="1035514"/>
    <lineage>
        <taxon>Eukaryota</taxon>
        <taxon>Sar</taxon>
        <taxon>Alveolata</taxon>
        <taxon>Apicomplexa</taxon>
        <taxon>Aconoidasida</taxon>
        <taxon>Haemosporida</taxon>
        <taxon>Plasmodiidae</taxon>
        <taxon>Plasmodium</taxon>
        <taxon>Plasmodium (Plasmodium)</taxon>
    </lineage>
</organism>
<proteinExistence type="predicted"/>
<evidence type="ECO:0000256" key="1">
    <source>
        <dbReference type="SAM" id="MobiDB-lite"/>
    </source>
</evidence>